<evidence type="ECO:0000259" key="2">
    <source>
        <dbReference type="Pfam" id="PF09820"/>
    </source>
</evidence>
<accession>A0A1Y1V7Q3</accession>
<reference evidence="3 4" key="2">
    <citation type="submission" date="2016-08" db="EMBL/GenBank/DDBJ databases">
        <title>Pervasive Adenine N6-methylation of Active Genes in Fungi.</title>
        <authorList>
            <consortium name="DOE Joint Genome Institute"/>
            <person name="Mondo S.J."/>
            <person name="Dannebaum R.O."/>
            <person name="Kuo R.C."/>
            <person name="Labutti K."/>
            <person name="Haridas S."/>
            <person name="Kuo A."/>
            <person name="Salamov A."/>
            <person name="Ahrendt S.R."/>
            <person name="Lipzen A."/>
            <person name="Sullivan W."/>
            <person name="Andreopoulos W.B."/>
            <person name="Clum A."/>
            <person name="Lindquist E."/>
            <person name="Daum C."/>
            <person name="Ramamoorthy G.K."/>
            <person name="Gryganskyi A."/>
            <person name="Culley D."/>
            <person name="Magnuson J.K."/>
            <person name="James T.Y."/>
            <person name="O'Malley M.A."/>
            <person name="Stajich J.E."/>
            <person name="Spatafora J.W."/>
            <person name="Visel A."/>
            <person name="Grigoriev I.V."/>
        </authorList>
    </citation>
    <scope>NUCLEOTIDE SEQUENCE [LARGE SCALE GENOMIC DNA]</scope>
    <source>
        <strain evidence="4">finn</strain>
    </source>
</reference>
<feature type="domain" description="AAA-ATPase-like" evidence="2">
    <location>
        <begin position="25"/>
        <end position="236"/>
    </location>
</feature>
<sequence>MKRQNDEEVHNSSAESPEKKRKLTKDELIKKFIDDCSKIFCITGPSSGKTVNLYMMRYFFEMNYENENVSKNREFFEELNIAKEFKGGESYIDLYQGKYSVVYIDFNTFQIGNYFNDTIKKFKRFIRDLYECYKDVDITNLKDDKKIWESFQECNDVDEEDLIVSIGFLCNNLKNLLKRKIVLLIDNYDSPILNALNKDFYDEFYTFYINVFKKIFENNYKYAYLFKTFITGKINIKLFSNFDSRNYSIFNNKYIEYYSITNFELRKLLDKLKLKNKSELFEKYYNNIESTLLSLNSTDINNTNKTNKINILISSTLSNNNKDINNDYDSNKVKYYDISCVCDCIKKILSE</sequence>
<dbReference type="InterPro" id="IPR018631">
    <property type="entry name" value="AAA-ATPase-like_dom"/>
</dbReference>
<dbReference type="OrthoDB" id="5584915at2759"/>
<dbReference type="PANTHER" id="PTHR34825">
    <property type="entry name" value="CONSERVED PROTEIN, WITH A WEAK D-GALACTARATE DEHYDRATASE/ALTRONATE HYDROLASE DOMAIN"/>
    <property type="match status" value="1"/>
</dbReference>
<proteinExistence type="predicted"/>
<reference evidence="3 4" key="1">
    <citation type="submission" date="2016-08" db="EMBL/GenBank/DDBJ databases">
        <title>Genomes of anaerobic fungi encode conserved fungal cellulosomes for biomass hydrolysis.</title>
        <authorList>
            <consortium name="DOE Joint Genome Institute"/>
            <person name="Haitjema C.H."/>
            <person name="Gilmore S.P."/>
            <person name="Henske J.K."/>
            <person name="Solomon K.V."/>
            <person name="De Groot R."/>
            <person name="Kuo A."/>
            <person name="Mondo S.J."/>
            <person name="Salamov A.A."/>
            <person name="Labutti K."/>
            <person name="Zhao Z."/>
            <person name="Chiniquy J."/>
            <person name="Barry K."/>
            <person name="Brewer H.M."/>
            <person name="Purvine S.O."/>
            <person name="Wright A.T."/>
            <person name="Boxma B."/>
            <person name="Van Alen T."/>
            <person name="Hackstein J.H."/>
            <person name="Baker S.E."/>
            <person name="Grigoriev I.V."/>
            <person name="O'Malley M.A."/>
        </authorList>
    </citation>
    <scope>NUCLEOTIDE SEQUENCE [LARGE SCALE GENOMIC DNA]</scope>
    <source>
        <strain evidence="4">finn</strain>
    </source>
</reference>
<dbReference type="AlphaFoldDB" id="A0A1Y1V7Q3"/>
<organism evidence="3 4">
    <name type="scientific">Piromyces finnis</name>
    <dbReference type="NCBI Taxonomy" id="1754191"/>
    <lineage>
        <taxon>Eukaryota</taxon>
        <taxon>Fungi</taxon>
        <taxon>Fungi incertae sedis</taxon>
        <taxon>Chytridiomycota</taxon>
        <taxon>Chytridiomycota incertae sedis</taxon>
        <taxon>Neocallimastigomycetes</taxon>
        <taxon>Neocallimastigales</taxon>
        <taxon>Neocallimastigaceae</taxon>
        <taxon>Piromyces</taxon>
    </lineage>
</organism>
<evidence type="ECO:0000313" key="3">
    <source>
        <dbReference type="EMBL" id="ORX49208.1"/>
    </source>
</evidence>
<name>A0A1Y1V7Q3_9FUNG</name>
<dbReference type="STRING" id="1754191.A0A1Y1V7Q3"/>
<dbReference type="Proteomes" id="UP000193719">
    <property type="component" value="Unassembled WGS sequence"/>
</dbReference>
<dbReference type="EMBL" id="MCFH01000024">
    <property type="protein sequence ID" value="ORX49208.1"/>
    <property type="molecule type" value="Genomic_DNA"/>
</dbReference>
<protein>
    <recommendedName>
        <fullName evidence="2">AAA-ATPase-like domain-containing protein</fullName>
    </recommendedName>
</protein>
<feature type="region of interest" description="Disordered" evidence="1">
    <location>
        <begin position="1"/>
        <end position="22"/>
    </location>
</feature>
<evidence type="ECO:0000256" key="1">
    <source>
        <dbReference type="SAM" id="MobiDB-lite"/>
    </source>
</evidence>
<feature type="compositionally biased region" description="Basic and acidic residues" evidence="1">
    <location>
        <begin position="1"/>
        <end position="10"/>
    </location>
</feature>
<gene>
    <name evidence="3" type="ORF">BCR36DRAFT_291959</name>
</gene>
<keyword evidence="4" id="KW-1185">Reference proteome</keyword>
<dbReference type="PANTHER" id="PTHR34825:SF1">
    <property type="entry name" value="AAA-ATPASE-LIKE DOMAIN-CONTAINING PROTEIN"/>
    <property type="match status" value="1"/>
</dbReference>
<comment type="caution">
    <text evidence="3">The sequence shown here is derived from an EMBL/GenBank/DDBJ whole genome shotgun (WGS) entry which is preliminary data.</text>
</comment>
<dbReference type="Pfam" id="PF09820">
    <property type="entry name" value="AAA-ATPase_like"/>
    <property type="match status" value="1"/>
</dbReference>
<evidence type="ECO:0000313" key="4">
    <source>
        <dbReference type="Proteomes" id="UP000193719"/>
    </source>
</evidence>